<dbReference type="Proteomes" id="UP000008854">
    <property type="component" value="Unassembled WGS sequence"/>
</dbReference>
<reference evidence="2" key="1">
    <citation type="journal article" date="2012" name="PLoS Negl. Trop. Dis.">
        <title>A systematically improved high quality genome and transcriptome of the human blood fluke Schistosoma mansoni.</title>
        <authorList>
            <person name="Protasio A.V."/>
            <person name="Tsai I.J."/>
            <person name="Babbage A."/>
            <person name="Nichol S."/>
            <person name="Hunt M."/>
            <person name="Aslett M.A."/>
            <person name="De Silva N."/>
            <person name="Velarde G.S."/>
            <person name="Anderson T.J."/>
            <person name="Clark R.C."/>
            <person name="Davidson C."/>
            <person name="Dillon G.P."/>
            <person name="Holroyd N.E."/>
            <person name="LoVerde P.T."/>
            <person name="Lloyd C."/>
            <person name="McQuillan J."/>
            <person name="Oliveira G."/>
            <person name="Otto T.D."/>
            <person name="Parker-Manuel S.J."/>
            <person name="Quail M.A."/>
            <person name="Wilson R.A."/>
            <person name="Zerlotini A."/>
            <person name="Dunne D.W."/>
            <person name="Berriman M."/>
        </authorList>
    </citation>
    <scope>NUCLEOTIDE SEQUENCE [LARGE SCALE GENOMIC DNA]</scope>
    <source>
        <strain evidence="2">Puerto Rican</strain>
    </source>
</reference>
<feature type="compositionally biased region" description="Polar residues" evidence="1">
    <location>
        <begin position="58"/>
        <end position="73"/>
    </location>
</feature>
<protein>
    <submittedName>
        <fullName evidence="3">Rab-gap/tbc-related</fullName>
    </submittedName>
</protein>
<dbReference type="WBParaSite" id="Smp_126860.1">
    <property type="protein sequence ID" value="Smp_126860.1"/>
    <property type="gene ID" value="Smp_126860"/>
</dbReference>
<dbReference type="AlphaFoldDB" id="A0A3Q0KL56"/>
<reference evidence="3" key="2">
    <citation type="submission" date="2018-12" db="UniProtKB">
        <authorList>
            <consortium name="WormBaseParasite"/>
        </authorList>
    </citation>
    <scope>IDENTIFICATION</scope>
    <source>
        <strain evidence="3">Puerto Rican</strain>
    </source>
</reference>
<dbReference type="InParanoid" id="A0A3Q0KL56"/>
<organism evidence="2 3">
    <name type="scientific">Schistosoma mansoni</name>
    <name type="common">Blood fluke</name>
    <dbReference type="NCBI Taxonomy" id="6183"/>
    <lineage>
        <taxon>Eukaryota</taxon>
        <taxon>Metazoa</taxon>
        <taxon>Spiralia</taxon>
        <taxon>Lophotrochozoa</taxon>
        <taxon>Platyhelminthes</taxon>
        <taxon>Trematoda</taxon>
        <taxon>Digenea</taxon>
        <taxon>Strigeidida</taxon>
        <taxon>Schistosomatoidea</taxon>
        <taxon>Schistosomatidae</taxon>
        <taxon>Schistosoma</taxon>
    </lineage>
</organism>
<feature type="compositionally biased region" description="Polar residues" evidence="1">
    <location>
        <begin position="29"/>
        <end position="40"/>
    </location>
</feature>
<evidence type="ECO:0000313" key="2">
    <source>
        <dbReference type="Proteomes" id="UP000008854"/>
    </source>
</evidence>
<evidence type="ECO:0000313" key="3">
    <source>
        <dbReference type="WBParaSite" id="Smp_126860.1"/>
    </source>
</evidence>
<feature type="region of interest" description="Disordered" evidence="1">
    <location>
        <begin position="1"/>
        <end position="73"/>
    </location>
</feature>
<sequence>MKHNSISRIEASDLGVTSSKRKFIPNISKALNKSRQNDTANRCPRQDVPKTRPEPRSTRSYQNDTQRSGCQSTRPQFVHSYSIFETGIGCIAKPDRNAVELCETKEPVLPQTEAVEFAETESNLNPLNHCEAFVTDIKQLFKNPPVIMHDSAAGQDFDLDPFRDLDLSDGWSSRFPFNLFSDGATSGRLFTLQLPDKLLPPDNEQIKEGLFGKIQLLDNQEVRLVVGDARFNLSCPRPLPIASDVVLVNQDNPELICLECIGHVEQTMAAVPDLETYVHLGK</sequence>
<name>A0A3Q0KL56_SCHMA</name>
<proteinExistence type="predicted"/>
<keyword evidence="2" id="KW-1185">Reference proteome</keyword>
<evidence type="ECO:0000256" key="1">
    <source>
        <dbReference type="SAM" id="MobiDB-lite"/>
    </source>
</evidence>
<feature type="compositionally biased region" description="Basic and acidic residues" evidence="1">
    <location>
        <begin position="44"/>
        <end position="57"/>
    </location>
</feature>
<accession>A0A3Q0KL56</accession>